<reference evidence="2" key="1">
    <citation type="submission" date="2021-02" db="EMBL/GenBank/DDBJ databases">
        <authorList>
            <person name="Nowell W R."/>
        </authorList>
    </citation>
    <scope>NUCLEOTIDE SEQUENCE</scope>
</reference>
<feature type="compositionally biased region" description="Acidic residues" evidence="1">
    <location>
        <begin position="28"/>
        <end position="46"/>
    </location>
</feature>
<accession>A0A822G4P6</accession>
<gene>
    <name evidence="2" type="ORF">QYT958_LOCUS48138</name>
</gene>
<evidence type="ECO:0000313" key="2">
    <source>
        <dbReference type="EMBL" id="CAF5145740.1"/>
    </source>
</evidence>
<evidence type="ECO:0000313" key="3">
    <source>
        <dbReference type="Proteomes" id="UP000663848"/>
    </source>
</evidence>
<dbReference type="Proteomes" id="UP000663848">
    <property type="component" value="Unassembled WGS sequence"/>
</dbReference>
<protein>
    <submittedName>
        <fullName evidence="2">Uncharacterized protein</fullName>
    </submittedName>
</protein>
<name>A0A822G4P6_9BILA</name>
<feature type="non-terminal residue" evidence="2">
    <location>
        <position position="1"/>
    </location>
</feature>
<comment type="caution">
    <text evidence="2">The sequence shown here is derived from an EMBL/GenBank/DDBJ whole genome shotgun (WGS) entry which is preliminary data.</text>
</comment>
<evidence type="ECO:0000256" key="1">
    <source>
        <dbReference type="SAM" id="MobiDB-lite"/>
    </source>
</evidence>
<organism evidence="2 3">
    <name type="scientific">Rotaria socialis</name>
    <dbReference type="NCBI Taxonomy" id="392032"/>
    <lineage>
        <taxon>Eukaryota</taxon>
        <taxon>Metazoa</taxon>
        <taxon>Spiralia</taxon>
        <taxon>Gnathifera</taxon>
        <taxon>Rotifera</taxon>
        <taxon>Eurotatoria</taxon>
        <taxon>Bdelloidea</taxon>
        <taxon>Philodinida</taxon>
        <taxon>Philodinidae</taxon>
        <taxon>Rotaria</taxon>
    </lineage>
</organism>
<dbReference type="EMBL" id="CAJOBR010094640">
    <property type="protein sequence ID" value="CAF5145740.1"/>
    <property type="molecule type" value="Genomic_DNA"/>
</dbReference>
<proteinExistence type="predicted"/>
<sequence length="46" mass="5398">LVHKRRLYTQGRNITRKKITDHIKELVGDEDDDEENEDAENEDAGM</sequence>
<dbReference type="AlphaFoldDB" id="A0A822G4P6"/>
<feature type="region of interest" description="Disordered" evidence="1">
    <location>
        <begin position="25"/>
        <end position="46"/>
    </location>
</feature>